<reference evidence="1" key="1">
    <citation type="submission" date="2020-09" db="EMBL/GenBank/DDBJ databases">
        <title>Nocardioides sp. strain MJB4 16S ribosomal RNA gene Genome sequencing and assembly.</title>
        <authorList>
            <person name="Kim I."/>
        </authorList>
    </citation>
    <scope>NUCLEOTIDE SEQUENCE</scope>
    <source>
        <strain evidence="1">MJB4</strain>
    </source>
</reference>
<gene>
    <name evidence="1" type="ORF">IE331_06640</name>
</gene>
<sequence>MSERRATALRMRREGKGYPEVTTALGYGSTGSCRKDVSRALRDAVMEQGHALLDLERERLDGLQAILWPLAERGDVRAARELVRLMERRARLLGLDRAAADRFAADEADTAKGLLGNFAGALQAAYEAMPDPDTTPD</sequence>
<proteinExistence type="predicted"/>
<dbReference type="AlphaFoldDB" id="A0A927Q234"/>
<dbReference type="Proteomes" id="UP000616839">
    <property type="component" value="Unassembled WGS sequence"/>
</dbReference>
<comment type="caution">
    <text evidence="1">The sequence shown here is derived from an EMBL/GenBank/DDBJ whole genome shotgun (WGS) entry which is preliminary data.</text>
</comment>
<dbReference type="RefSeq" id="WP_192141893.1">
    <property type="nucleotide sequence ID" value="NZ_JACYXZ010000002.1"/>
</dbReference>
<name>A0A927Q234_9ACTN</name>
<protein>
    <submittedName>
        <fullName evidence="1">Uncharacterized protein</fullName>
    </submittedName>
</protein>
<organism evidence="1 2">
    <name type="scientific">Nocardioides donggukensis</name>
    <dbReference type="NCBI Taxonomy" id="2774019"/>
    <lineage>
        <taxon>Bacteria</taxon>
        <taxon>Bacillati</taxon>
        <taxon>Actinomycetota</taxon>
        <taxon>Actinomycetes</taxon>
        <taxon>Propionibacteriales</taxon>
        <taxon>Nocardioidaceae</taxon>
        <taxon>Nocardioides</taxon>
    </lineage>
</organism>
<evidence type="ECO:0000313" key="1">
    <source>
        <dbReference type="EMBL" id="MBD8869296.1"/>
    </source>
</evidence>
<dbReference type="EMBL" id="JACYXZ010000002">
    <property type="protein sequence ID" value="MBD8869296.1"/>
    <property type="molecule type" value="Genomic_DNA"/>
</dbReference>
<accession>A0A927Q234</accession>
<dbReference type="PROSITE" id="PS51257">
    <property type="entry name" value="PROKAR_LIPOPROTEIN"/>
    <property type="match status" value="1"/>
</dbReference>
<keyword evidence="2" id="KW-1185">Reference proteome</keyword>
<evidence type="ECO:0000313" key="2">
    <source>
        <dbReference type="Proteomes" id="UP000616839"/>
    </source>
</evidence>